<feature type="domain" description="FAD dependent oxidoreductase" evidence="2">
    <location>
        <begin position="9"/>
        <end position="354"/>
    </location>
</feature>
<name>A0A3R8QAC5_9ACTN</name>
<dbReference type="InterPro" id="IPR036188">
    <property type="entry name" value="FAD/NAD-bd_sf"/>
</dbReference>
<comment type="caution">
    <text evidence="3">The sequence shown here is derived from an EMBL/GenBank/DDBJ whole genome shotgun (WGS) entry which is preliminary data.</text>
</comment>
<organism evidence="3 4">
    <name type="scientific">Streptomyces griseofuscus</name>
    <dbReference type="NCBI Taxonomy" id="146922"/>
    <lineage>
        <taxon>Bacteria</taxon>
        <taxon>Bacillati</taxon>
        <taxon>Actinomycetota</taxon>
        <taxon>Actinomycetes</taxon>
        <taxon>Kitasatosporales</taxon>
        <taxon>Streptomycetaceae</taxon>
        <taxon>Streptomyces</taxon>
    </lineage>
</organism>
<evidence type="ECO:0000259" key="2">
    <source>
        <dbReference type="Pfam" id="PF01266"/>
    </source>
</evidence>
<keyword evidence="4" id="KW-1185">Reference proteome</keyword>
<dbReference type="InterPro" id="IPR006076">
    <property type="entry name" value="FAD-dep_OxRdtase"/>
</dbReference>
<evidence type="ECO:0000313" key="4">
    <source>
        <dbReference type="Proteomes" id="UP000276379"/>
    </source>
</evidence>
<dbReference type="AlphaFoldDB" id="A0A3R8QAC5"/>
<evidence type="ECO:0000256" key="1">
    <source>
        <dbReference type="ARBA" id="ARBA00023002"/>
    </source>
</evidence>
<dbReference type="RefSeq" id="WP_125212297.1">
    <property type="nucleotide sequence ID" value="NZ_PDER01000030.1"/>
</dbReference>
<proteinExistence type="predicted"/>
<dbReference type="GO" id="GO:0016491">
    <property type="term" value="F:oxidoreductase activity"/>
    <property type="evidence" value="ECO:0007669"/>
    <property type="project" value="UniProtKB-KW"/>
</dbReference>
<keyword evidence="1" id="KW-0560">Oxidoreductase</keyword>
<dbReference type="Gene3D" id="3.50.50.60">
    <property type="entry name" value="FAD/NAD(P)-binding domain"/>
    <property type="match status" value="1"/>
</dbReference>
<sequence length="361" mass="37005">MTRSAITADVAVVGGGIIGLATAERLTVRGLTVAVIDMAGIAGGATGASGGLVRAFDLSPARRRRAAAGLDRYLRRGHRGTWPAVCRQGSLSLVAHNDLPRAAAAVADLDASGHKAEILTAADLATRFPALNVPDELAAVHEPNAGWLPVGPTAHAMARDAGPRLLLIRARATHLLTSGSRATGVRTTVGPVSARAVLLAAGAGSTALAETAGVHLPLRTRAVSYCLFRVAEPAGLSSLPTLVDRTTGAWLRPWGSDALVLAGVSSRKTDVPETVRPDVSPEEQERVRAVVRHRYPQLATAPAAGGVTAYDAMAPEGDGEVCARTGVDGLVTATGWNGGGFKLAPAIGELAAARLQEEAAR</sequence>
<accession>A0A3R8QAC5</accession>
<dbReference type="Gene3D" id="3.30.9.10">
    <property type="entry name" value="D-Amino Acid Oxidase, subunit A, domain 2"/>
    <property type="match status" value="1"/>
</dbReference>
<evidence type="ECO:0000313" key="3">
    <source>
        <dbReference type="EMBL" id="RRQ77937.1"/>
    </source>
</evidence>
<dbReference type="PANTHER" id="PTHR13847:SF287">
    <property type="entry name" value="FAD-DEPENDENT OXIDOREDUCTASE DOMAIN-CONTAINING PROTEIN 1"/>
    <property type="match status" value="1"/>
</dbReference>
<protein>
    <submittedName>
        <fullName evidence="3">FAD-dependent oxidoreductase</fullName>
    </submittedName>
</protein>
<dbReference type="Proteomes" id="UP000276379">
    <property type="component" value="Unassembled WGS sequence"/>
</dbReference>
<dbReference type="Pfam" id="PF01266">
    <property type="entry name" value="DAO"/>
    <property type="match status" value="1"/>
</dbReference>
<dbReference type="EMBL" id="PDES01000024">
    <property type="protein sequence ID" value="RRQ77937.1"/>
    <property type="molecule type" value="Genomic_DNA"/>
</dbReference>
<dbReference type="PANTHER" id="PTHR13847">
    <property type="entry name" value="SARCOSINE DEHYDROGENASE-RELATED"/>
    <property type="match status" value="1"/>
</dbReference>
<dbReference type="GO" id="GO:0005737">
    <property type="term" value="C:cytoplasm"/>
    <property type="evidence" value="ECO:0007669"/>
    <property type="project" value="TreeGrafter"/>
</dbReference>
<gene>
    <name evidence="3" type="ORF">CQW44_37185</name>
</gene>
<dbReference type="SUPFAM" id="SSF51905">
    <property type="entry name" value="FAD/NAD(P)-binding domain"/>
    <property type="match status" value="1"/>
</dbReference>
<reference evidence="3 4" key="1">
    <citation type="submission" date="2017-10" db="EMBL/GenBank/DDBJ databases">
        <title>Draft genome of actinobacteria isolated from guarana (Paullinia cupana (Mart.) Ducke.</title>
        <authorList>
            <person name="Siqueira K.A."/>
            <person name="Liotti R.G."/>
            <person name="Mendes T.A."/>
            <person name="Soares M.A."/>
        </authorList>
    </citation>
    <scope>NUCLEOTIDE SEQUENCE [LARGE SCALE GENOMIC DNA]</scope>
    <source>
        <strain evidence="3 4">199</strain>
    </source>
</reference>